<dbReference type="SUPFAM" id="SSF49303">
    <property type="entry name" value="beta-Galactosidase/glucuronidase domain"/>
    <property type="match status" value="1"/>
</dbReference>
<dbReference type="InterPro" id="IPR013783">
    <property type="entry name" value="Ig-like_fold"/>
</dbReference>
<dbReference type="InterPro" id="IPR008979">
    <property type="entry name" value="Galactose-bd-like_sf"/>
</dbReference>
<keyword evidence="5" id="KW-0378">Hydrolase</keyword>
<dbReference type="Proteomes" id="UP000887572">
    <property type="component" value="Unplaced"/>
</dbReference>
<dbReference type="PROSITE" id="PS00608">
    <property type="entry name" value="GLYCOSYL_HYDROL_F2_2"/>
    <property type="match status" value="1"/>
</dbReference>
<dbReference type="GO" id="GO:0030246">
    <property type="term" value="F:carbohydrate binding"/>
    <property type="evidence" value="ECO:0007669"/>
    <property type="project" value="TreeGrafter"/>
</dbReference>
<evidence type="ECO:0000256" key="2">
    <source>
        <dbReference type="ARBA" id="ARBA00007401"/>
    </source>
</evidence>
<evidence type="ECO:0000259" key="7">
    <source>
        <dbReference type="Pfam" id="PF00703"/>
    </source>
</evidence>
<protein>
    <recommendedName>
        <fullName evidence="4">Beta-glucuronidase</fullName>
        <ecNumber evidence="3">3.2.1.31</ecNumber>
    </recommendedName>
</protein>
<dbReference type="AlphaFoldDB" id="A0A914HYF8"/>
<dbReference type="WBParaSite" id="Gr19_v10_g5186.t1">
    <property type="protein sequence ID" value="Gr19_v10_g5186.t1"/>
    <property type="gene ID" value="Gr19_v10_g5186"/>
</dbReference>
<dbReference type="Gene3D" id="2.60.40.10">
    <property type="entry name" value="Immunoglobulins"/>
    <property type="match status" value="1"/>
</dbReference>
<dbReference type="GO" id="GO:0019391">
    <property type="term" value="P:glucuronoside catabolic process"/>
    <property type="evidence" value="ECO:0007669"/>
    <property type="project" value="TreeGrafter"/>
</dbReference>
<feature type="domain" description="Glycosyl hydrolases family 2 sugar binding" evidence="9">
    <location>
        <begin position="97"/>
        <end position="225"/>
    </location>
</feature>
<dbReference type="InterPro" id="IPR006101">
    <property type="entry name" value="Glyco_hydro_2"/>
</dbReference>
<dbReference type="GO" id="GO:0004566">
    <property type="term" value="F:beta-glucuronidase activity"/>
    <property type="evidence" value="ECO:0007669"/>
    <property type="project" value="UniProtKB-EC"/>
</dbReference>
<proteinExistence type="inferred from homology"/>
<evidence type="ECO:0000256" key="3">
    <source>
        <dbReference type="ARBA" id="ARBA00012761"/>
    </source>
</evidence>
<comment type="function">
    <text evidence="1">Plays an important role in the degradation of dermatan and keratan sulfates.</text>
</comment>
<keyword evidence="10" id="KW-1185">Reference proteome</keyword>
<dbReference type="Gene3D" id="2.60.120.260">
    <property type="entry name" value="Galactose-binding domain-like"/>
    <property type="match status" value="1"/>
</dbReference>
<name>A0A914HYF8_GLORO</name>
<dbReference type="PANTHER" id="PTHR10066">
    <property type="entry name" value="BETA-GLUCURONIDASE"/>
    <property type="match status" value="1"/>
</dbReference>
<dbReference type="PANTHER" id="PTHR10066:SF67">
    <property type="entry name" value="BETA-GLUCURONIDASE"/>
    <property type="match status" value="1"/>
</dbReference>
<evidence type="ECO:0000256" key="4">
    <source>
        <dbReference type="ARBA" id="ARBA00016205"/>
    </source>
</evidence>
<dbReference type="Pfam" id="PF02836">
    <property type="entry name" value="Glyco_hydro_2_C"/>
    <property type="match status" value="1"/>
</dbReference>
<dbReference type="InterPro" id="IPR006103">
    <property type="entry name" value="Glyco_hydro_2_cat"/>
</dbReference>
<evidence type="ECO:0000259" key="9">
    <source>
        <dbReference type="Pfam" id="PF02837"/>
    </source>
</evidence>
<feature type="domain" description="Glycoside hydrolase family 2 catalytic" evidence="8">
    <location>
        <begin position="332"/>
        <end position="631"/>
    </location>
</feature>
<dbReference type="PRINTS" id="PR00132">
    <property type="entry name" value="GLHYDRLASE2"/>
</dbReference>
<dbReference type="InterPro" id="IPR017853">
    <property type="entry name" value="GH"/>
</dbReference>
<comment type="similarity">
    <text evidence="2">Belongs to the glycosyl hydrolase 2 family.</text>
</comment>
<evidence type="ECO:0000256" key="6">
    <source>
        <dbReference type="ARBA" id="ARBA00023295"/>
    </source>
</evidence>
<dbReference type="Pfam" id="PF02837">
    <property type="entry name" value="Glyco_hydro_2_N"/>
    <property type="match status" value="1"/>
</dbReference>
<dbReference type="EC" id="3.2.1.31" evidence="3"/>
<sequence length="648" mass="73293">MSLCTEDAAGPSLIVVQRKFLVSNLPGGECILGSSKVTAAMSYVQGAFFRCFVRGSKRTPAIGYVGIGLRNNWASLDLAAFENSSLIPVPAAYNDLTADSEQRDHVGWAWYQRKYFLSHFLLNASSRRSFIRFESVHYYAIVFFNGEVVAEHVGGHLPFQVEVQLTGLNLITVAVNNTLSRDTIPPGDFSTIKLSSGRELVNLVPHFDFFNYAGILRSVYLWHLPQILIRGIRIQADHSGFFSYRIDIDEGVHTKKGIKIRVGIYTFEEETKIYELVGAQNSTSFAKIELWWPKGMGSPKLYTAEIRLESVSSDGSERLLDVYRETFGFRTVTVDQNRIYINGLPFYCHGFGMHEDIGIHGRGFDRATMVKDLNMFDWLNGNCYRTSHYPYAEERAHLADRMGIAVITEVPAVGIWNYKSPSLLQLHAKMITEMISRDRNHPSVIMWSLSNEPKMPVNSGADVYFENLVILSKQLDSTRPVTVVFGQESTEVKVASLLDVICVNDYFGWYRNIGMLELIQDRLIGQIRSWRHNFSRPVILSEYGAEAISGFTEQPSVAFSEQYQAELIKETGKALDVLRCSNDIAGEMLWNFADFMTAPSVDRVIGNHKGVLTRDRKPKLGAYAIQKRYKKLLENTTPTAKVCFDPRY</sequence>
<organism evidence="10 11">
    <name type="scientific">Globodera rostochiensis</name>
    <name type="common">Golden nematode worm</name>
    <name type="synonym">Heterodera rostochiensis</name>
    <dbReference type="NCBI Taxonomy" id="31243"/>
    <lineage>
        <taxon>Eukaryota</taxon>
        <taxon>Metazoa</taxon>
        <taxon>Ecdysozoa</taxon>
        <taxon>Nematoda</taxon>
        <taxon>Chromadorea</taxon>
        <taxon>Rhabditida</taxon>
        <taxon>Tylenchina</taxon>
        <taxon>Tylenchomorpha</taxon>
        <taxon>Tylenchoidea</taxon>
        <taxon>Heteroderidae</taxon>
        <taxon>Heteroderinae</taxon>
        <taxon>Globodera</taxon>
    </lineage>
</organism>
<dbReference type="SUPFAM" id="SSF51445">
    <property type="entry name" value="(Trans)glycosidases"/>
    <property type="match status" value="1"/>
</dbReference>
<dbReference type="InterPro" id="IPR006104">
    <property type="entry name" value="Glyco_hydro_2_N"/>
</dbReference>
<evidence type="ECO:0000313" key="11">
    <source>
        <dbReference type="WBParaSite" id="Gr19_v10_g5186.t1"/>
    </source>
</evidence>
<dbReference type="GO" id="GO:0005975">
    <property type="term" value="P:carbohydrate metabolic process"/>
    <property type="evidence" value="ECO:0007669"/>
    <property type="project" value="InterPro"/>
</dbReference>
<dbReference type="InterPro" id="IPR036156">
    <property type="entry name" value="Beta-gal/glucu_dom_sf"/>
</dbReference>
<dbReference type="FunFam" id="3.20.20.80:FF:000080">
    <property type="entry name" value="Beta-glucuronidase UidA"/>
    <property type="match status" value="1"/>
</dbReference>
<dbReference type="Gene3D" id="3.20.20.80">
    <property type="entry name" value="Glycosidases"/>
    <property type="match status" value="1"/>
</dbReference>
<reference evidence="11" key="1">
    <citation type="submission" date="2022-11" db="UniProtKB">
        <authorList>
            <consortium name="WormBaseParasite"/>
        </authorList>
    </citation>
    <scope>IDENTIFICATION</scope>
</reference>
<keyword evidence="6" id="KW-0326">Glycosidase</keyword>
<evidence type="ECO:0000256" key="1">
    <source>
        <dbReference type="ARBA" id="ARBA00003025"/>
    </source>
</evidence>
<dbReference type="SUPFAM" id="SSF49785">
    <property type="entry name" value="Galactose-binding domain-like"/>
    <property type="match status" value="1"/>
</dbReference>
<evidence type="ECO:0000313" key="10">
    <source>
        <dbReference type="Proteomes" id="UP000887572"/>
    </source>
</evidence>
<dbReference type="InterPro" id="IPR023232">
    <property type="entry name" value="Glyco_hydro_2_AS"/>
</dbReference>
<accession>A0A914HYF8</accession>
<evidence type="ECO:0000256" key="5">
    <source>
        <dbReference type="ARBA" id="ARBA00022801"/>
    </source>
</evidence>
<dbReference type="Pfam" id="PF00703">
    <property type="entry name" value="Glyco_hydro_2"/>
    <property type="match status" value="1"/>
</dbReference>
<evidence type="ECO:0000259" key="8">
    <source>
        <dbReference type="Pfam" id="PF02836"/>
    </source>
</evidence>
<dbReference type="InterPro" id="IPR006102">
    <property type="entry name" value="Ig-like_GH2"/>
</dbReference>
<dbReference type="GO" id="GO:0005615">
    <property type="term" value="C:extracellular space"/>
    <property type="evidence" value="ECO:0007669"/>
    <property type="project" value="TreeGrafter"/>
</dbReference>
<feature type="domain" description="Glycoside hydrolase family 2 immunoglobulin-like beta-sandwich" evidence="7">
    <location>
        <begin position="239"/>
        <end position="330"/>
    </location>
</feature>